<gene>
    <name evidence="2" type="ORF">IAB71_08125</name>
</gene>
<reference evidence="2" key="2">
    <citation type="journal article" date="2021" name="PeerJ">
        <title>Extensive microbial diversity within the chicken gut microbiome revealed by metagenomics and culture.</title>
        <authorList>
            <person name="Gilroy R."/>
            <person name="Ravi A."/>
            <person name="Getino M."/>
            <person name="Pursley I."/>
            <person name="Horton D.L."/>
            <person name="Alikhan N.F."/>
            <person name="Baker D."/>
            <person name="Gharbi K."/>
            <person name="Hall N."/>
            <person name="Watson M."/>
            <person name="Adriaenssens E.M."/>
            <person name="Foster-Nyarko E."/>
            <person name="Jarju S."/>
            <person name="Secka A."/>
            <person name="Antonio M."/>
            <person name="Oren A."/>
            <person name="Chaudhuri R.R."/>
            <person name="La Ragione R."/>
            <person name="Hildebrand F."/>
            <person name="Pallen M.J."/>
        </authorList>
    </citation>
    <scope>NUCLEOTIDE SEQUENCE</scope>
    <source>
        <strain evidence="2">CHK188-20938</strain>
    </source>
</reference>
<dbReference type="InterPro" id="IPR029064">
    <property type="entry name" value="Ribosomal_eL30-like_sf"/>
</dbReference>
<dbReference type="Proteomes" id="UP000824169">
    <property type="component" value="Unassembled WGS sequence"/>
</dbReference>
<evidence type="ECO:0000259" key="1">
    <source>
        <dbReference type="Pfam" id="PF01248"/>
    </source>
</evidence>
<comment type="caution">
    <text evidence="2">The sequence shown here is derived from an EMBL/GenBank/DDBJ whole genome shotgun (WGS) entry which is preliminary data.</text>
</comment>
<sequence length="104" mass="11568">MENKKARFLIGLSMKAGKIAGGEFAAEKAVKQGKAYLLVLAEDASANTEKKFRNMCAYYGVPLVRFLDKEALGKAIGREYRACLAVLDENLAREIRQQLAQQEK</sequence>
<name>A0A9D1TB28_9FIRM</name>
<organism evidence="2 3">
    <name type="scientific">Candidatus Scatomonas pullistercoris</name>
    <dbReference type="NCBI Taxonomy" id="2840920"/>
    <lineage>
        <taxon>Bacteria</taxon>
        <taxon>Bacillati</taxon>
        <taxon>Bacillota</taxon>
        <taxon>Clostridia</taxon>
        <taxon>Lachnospirales</taxon>
        <taxon>Lachnospiraceae</taxon>
        <taxon>Lachnospiraceae incertae sedis</taxon>
        <taxon>Candidatus Scatomonas</taxon>
    </lineage>
</organism>
<dbReference type="InterPro" id="IPR004038">
    <property type="entry name" value="Ribosomal_eL8/eL30/eS12/Gad45"/>
</dbReference>
<dbReference type="SUPFAM" id="SSF55315">
    <property type="entry name" value="L30e-like"/>
    <property type="match status" value="1"/>
</dbReference>
<dbReference type="Gene3D" id="3.30.1330.30">
    <property type="match status" value="1"/>
</dbReference>
<evidence type="ECO:0000313" key="2">
    <source>
        <dbReference type="EMBL" id="HIV25723.1"/>
    </source>
</evidence>
<dbReference type="AlphaFoldDB" id="A0A9D1TB28"/>
<accession>A0A9D1TB28</accession>
<reference evidence="2" key="1">
    <citation type="submission" date="2020-10" db="EMBL/GenBank/DDBJ databases">
        <authorList>
            <person name="Gilroy R."/>
        </authorList>
    </citation>
    <scope>NUCLEOTIDE SEQUENCE</scope>
    <source>
        <strain evidence="2">CHK188-20938</strain>
    </source>
</reference>
<dbReference type="Pfam" id="PF01248">
    <property type="entry name" value="Ribosomal_L7Ae"/>
    <property type="match status" value="1"/>
</dbReference>
<evidence type="ECO:0000313" key="3">
    <source>
        <dbReference type="Proteomes" id="UP000824169"/>
    </source>
</evidence>
<feature type="domain" description="Ribosomal protein eL8/eL30/eS12/Gadd45" evidence="1">
    <location>
        <begin position="8"/>
        <end position="91"/>
    </location>
</feature>
<protein>
    <submittedName>
        <fullName evidence="2">Ribosomal L7Ae/L30e/S12e/Gadd45 family protein</fullName>
    </submittedName>
</protein>
<dbReference type="EMBL" id="DVOO01000024">
    <property type="protein sequence ID" value="HIV25723.1"/>
    <property type="molecule type" value="Genomic_DNA"/>
</dbReference>
<proteinExistence type="predicted"/>